<organism evidence="1 2">
    <name type="scientific">Vibrio caribbeanicus</name>
    <dbReference type="NCBI Taxonomy" id="701175"/>
    <lineage>
        <taxon>Bacteria</taxon>
        <taxon>Pseudomonadati</taxon>
        <taxon>Pseudomonadota</taxon>
        <taxon>Gammaproteobacteria</taxon>
        <taxon>Vibrionales</taxon>
        <taxon>Vibrionaceae</taxon>
        <taxon>Vibrio</taxon>
    </lineage>
</organism>
<evidence type="ECO:0000313" key="1">
    <source>
        <dbReference type="EMBL" id="KHD25037.1"/>
    </source>
</evidence>
<accession>A0ACC4NWY8</accession>
<comment type="caution">
    <text evidence="1">The sequence shown here is derived from an EMBL/GenBank/DDBJ whole genome shotgun (WGS) entry which is preliminary data.</text>
</comment>
<protein>
    <submittedName>
        <fullName evidence="1">Uncharacterized protein</fullName>
    </submittedName>
</protein>
<sequence length="262" mass="29864">MEDYQNYIGPAATLLGIIFASCFATIGYLLRWKHENKKCARRVLYLLLQIRLAVSKSLFDPDEATEAYIQHFLKLLKNRGISAQVSVVTPLMREKIQGHIQNVFELTRENIEGGLLQKYEQSLYELSAQNPVLAFQLQGKDKFEKLLNATKTYNQSYQADLKSSGDPVLTDVLSPALKKHEPSMLNDVVEMLEEDLTLLSKYCGYRHYKACKKQIAYKPFVAGEYDFSELDGKILGLIDTISEHLNQQQEELLANKAFKSDS</sequence>
<evidence type="ECO:0000313" key="2">
    <source>
        <dbReference type="Proteomes" id="UP000030421"/>
    </source>
</evidence>
<gene>
    <name evidence="1" type="ORF">NM09_10185</name>
</gene>
<proteinExistence type="predicted"/>
<dbReference type="EMBL" id="JRWR01000006">
    <property type="protein sequence ID" value="KHD25037.1"/>
    <property type="molecule type" value="Genomic_DNA"/>
</dbReference>
<name>A0ACC4NWY8_9VIBR</name>
<dbReference type="Proteomes" id="UP000030421">
    <property type="component" value="Unassembled WGS sequence"/>
</dbReference>
<reference evidence="1" key="1">
    <citation type="submission" date="2014-10" db="EMBL/GenBank/DDBJ databases">
        <title>Genome sequencing of Vibrio caribbeanicus T14.</title>
        <authorList>
            <person name="Chan K.-G."/>
            <person name="Mohamad N.I."/>
        </authorList>
    </citation>
    <scope>NUCLEOTIDE SEQUENCE</scope>
    <source>
        <strain evidence="1">T14</strain>
    </source>
</reference>
<keyword evidence="2" id="KW-1185">Reference proteome</keyword>